<evidence type="ECO:0000256" key="3">
    <source>
        <dbReference type="SAM" id="MobiDB-lite"/>
    </source>
</evidence>
<name>A0A3P8TYN2_AMPPE</name>
<feature type="coiled-coil region" evidence="2">
    <location>
        <begin position="75"/>
        <end position="187"/>
    </location>
</feature>
<dbReference type="PANTHER" id="PTHR34768:SF2">
    <property type="entry name" value="COILED-COIL DOMAIN CONTAINING 89"/>
    <property type="match status" value="1"/>
</dbReference>
<sequence length="364" mass="42520">MKRGVHKGRDSRSPNPEPSLGPPDKSLSGPGICIMPLQVQLKLQCLSTEDVTDRRVLRSRIDEQSSLICMLKRRADETILRYQALQKINTELEEQVTHCQEELDGARKKTEETEKSFRDLVACSQGIIEFMEEHKKKNVQLKLENEQLQKENQSLFSQKLHDKEVHVQKLMQDIKLLTEKYTKKENEYRCIFSQCLREKLAGCESKFLEQATQHKAKERSLLSQLHDAQQQHREGAEEQLALKETNIRESLMNLTNEKDKLLCLSVERGKVIQEKQKEIQQLERSWKEEKKARIKAQERFKLEAKAVNTDVRVKSLQSKVICWAKNAQYVFFSILQDFDAFKEHSTYLLAQERELNKTLRLVIG</sequence>
<protein>
    <submittedName>
        <fullName evidence="4">Zgc:172182</fullName>
    </submittedName>
</protein>
<dbReference type="Proteomes" id="UP000265080">
    <property type="component" value="Chromosome 12"/>
</dbReference>
<evidence type="ECO:0000313" key="5">
    <source>
        <dbReference type="Proteomes" id="UP000265080"/>
    </source>
</evidence>
<feature type="region of interest" description="Disordered" evidence="3">
    <location>
        <begin position="1"/>
        <end position="28"/>
    </location>
</feature>
<dbReference type="GeneTree" id="ENSGT00940000165617"/>
<reference evidence="4 5" key="1">
    <citation type="submission" date="2018-03" db="EMBL/GenBank/DDBJ databases">
        <title>Finding Nemo's genes: A chromosome-scale reference assembly of the genome of the orange clownfish Amphiprion percula.</title>
        <authorList>
            <person name="Lehmann R."/>
        </authorList>
    </citation>
    <scope>NUCLEOTIDE SEQUENCE</scope>
</reference>
<evidence type="ECO:0000313" key="4">
    <source>
        <dbReference type="Ensembl" id="ENSAPEP00000028133.1"/>
    </source>
</evidence>
<accession>A0A3P8TYN2</accession>
<evidence type="ECO:0000256" key="2">
    <source>
        <dbReference type="SAM" id="Coils"/>
    </source>
</evidence>
<feature type="coiled-coil region" evidence="2">
    <location>
        <begin position="272"/>
        <end position="299"/>
    </location>
</feature>
<dbReference type="Ensembl" id="ENSAPET00000028879.1">
    <property type="protein sequence ID" value="ENSAPEP00000028133.1"/>
    <property type="gene ID" value="ENSAPEG00000019958.1"/>
</dbReference>
<dbReference type="PANTHER" id="PTHR34768">
    <property type="entry name" value="COILED-COIL DOMAIN-CONTAINING PROTEIN 89"/>
    <property type="match status" value="1"/>
</dbReference>
<keyword evidence="5" id="KW-1185">Reference proteome</keyword>
<keyword evidence="1 2" id="KW-0175">Coiled coil</keyword>
<dbReference type="InterPro" id="IPR043450">
    <property type="entry name" value="CCDC89-like"/>
</dbReference>
<dbReference type="AlphaFoldDB" id="A0A3P8TYN2"/>
<proteinExistence type="predicted"/>
<evidence type="ECO:0000256" key="1">
    <source>
        <dbReference type="ARBA" id="ARBA00023054"/>
    </source>
</evidence>
<organism evidence="4 5">
    <name type="scientific">Amphiprion percula</name>
    <name type="common">Orange clownfish</name>
    <name type="synonym">Lutjanus percula</name>
    <dbReference type="NCBI Taxonomy" id="161767"/>
    <lineage>
        <taxon>Eukaryota</taxon>
        <taxon>Metazoa</taxon>
        <taxon>Chordata</taxon>
        <taxon>Craniata</taxon>
        <taxon>Vertebrata</taxon>
        <taxon>Euteleostomi</taxon>
        <taxon>Actinopterygii</taxon>
        <taxon>Neopterygii</taxon>
        <taxon>Teleostei</taxon>
        <taxon>Neoteleostei</taxon>
        <taxon>Acanthomorphata</taxon>
        <taxon>Ovalentaria</taxon>
        <taxon>Pomacentridae</taxon>
        <taxon>Amphiprion</taxon>
    </lineage>
</organism>
<reference evidence="4" key="3">
    <citation type="submission" date="2025-09" db="UniProtKB">
        <authorList>
            <consortium name="Ensembl"/>
        </authorList>
    </citation>
    <scope>IDENTIFICATION</scope>
</reference>
<dbReference type="OMA" id="AMLCSRI"/>
<reference evidence="4" key="2">
    <citation type="submission" date="2025-08" db="UniProtKB">
        <authorList>
            <consortium name="Ensembl"/>
        </authorList>
    </citation>
    <scope>IDENTIFICATION</scope>
</reference>